<proteinExistence type="predicted"/>
<dbReference type="GO" id="GO:0003676">
    <property type="term" value="F:nucleic acid binding"/>
    <property type="evidence" value="ECO:0007669"/>
    <property type="project" value="InterPro"/>
</dbReference>
<dbReference type="PANTHER" id="PTHR46387">
    <property type="entry name" value="POLYNUCLEOTIDYL TRANSFERASE, RIBONUCLEASE H-LIKE SUPERFAMILY PROTEIN"/>
    <property type="match status" value="1"/>
</dbReference>
<evidence type="ECO:0000259" key="1">
    <source>
        <dbReference type="PROSITE" id="PS50879"/>
    </source>
</evidence>
<evidence type="ECO:0000313" key="3">
    <source>
        <dbReference type="Proteomes" id="UP000034669"/>
    </source>
</evidence>
<dbReference type="Gene3D" id="3.30.420.10">
    <property type="entry name" value="Ribonuclease H-like superfamily/Ribonuclease H"/>
    <property type="match status" value="1"/>
</dbReference>
<protein>
    <submittedName>
        <fullName evidence="2">Ribonuclease H</fullName>
    </submittedName>
</protein>
<dbReference type="Proteomes" id="UP000034669">
    <property type="component" value="Unassembled WGS sequence"/>
</dbReference>
<accession>A0A0G1FT22</accession>
<dbReference type="EMBL" id="LCFI01000012">
    <property type="protein sequence ID" value="KKS89938.1"/>
    <property type="molecule type" value="Genomic_DNA"/>
</dbReference>
<evidence type="ECO:0000313" key="2">
    <source>
        <dbReference type="EMBL" id="KKS89938.1"/>
    </source>
</evidence>
<dbReference type="SUPFAM" id="SSF53098">
    <property type="entry name" value="Ribonuclease H-like"/>
    <property type="match status" value="1"/>
</dbReference>
<gene>
    <name evidence="2" type="ORF">UV66_C0012G0004</name>
</gene>
<dbReference type="InterPro" id="IPR012337">
    <property type="entry name" value="RNaseH-like_sf"/>
</dbReference>
<reference evidence="2 3" key="1">
    <citation type="journal article" date="2015" name="Nature">
        <title>rRNA introns, odd ribosomes, and small enigmatic genomes across a large radiation of phyla.</title>
        <authorList>
            <person name="Brown C.T."/>
            <person name="Hug L.A."/>
            <person name="Thomas B.C."/>
            <person name="Sharon I."/>
            <person name="Castelle C.J."/>
            <person name="Singh A."/>
            <person name="Wilkins M.J."/>
            <person name="Williams K.H."/>
            <person name="Banfield J.F."/>
        </authorList>
    </citation>
    <scope>NUCLEOTIDE SEQUENCE [LARGE SCALE GENOMIC DNA]</scope>
</reference>
<dbReference type="GO" id="GO:0004523">
    <property type="term" value="F:RNA-DNA hybrid ribonuclease activity"/>
    <property type="evidence" value="ECO:0007669"/>
    <property type="project" value="InterPro"/>
</dbReference>
<dbReference type="AlphaFoldDB" id="A0A0G1FT22"/>
<feature type="domain" description="RNase H type-1" evidence="1">
    <location>
        <begin position="1"/>
        <end position="134"/>
    </location>
</feature>
<dbReference type="PROSITE" id="PS50879">
    <property type="entry name" value="RNASE_H_1"/>
    <property type="match status" value="1"/>
</dbReference>
<dbReference type="InterPro" id="IPR036397">
    <property type="entry name" value="RNaseH_sf"/>
</dbReference>
<dbReference type="InterPro" id="IPR002156">
    <property type="entry name" value="RNaseH_domain"/>
</dbReference>
<dbReference type="CDD" id="cd09279">
    <property type="entry name" value="RNase_HI_like"/>
    <property type="match status" value="1"/>
</dbReference>
<comment type="caution">
    <text evidence="2">The sequence shown here is derived from an EMBL/GenBank/DDBJ whole genome shotgun (WGS) entry which is preliminary data.</text>
</comment>
<organism evidence="2 3">
    <name type="scientific">Candidatus Woesebacteria bacterium GW2011_GWA1_43_12</name>
    <dbReference type="NCBI Taxonomy" id="1618557"/>
    <lineage>
        <taxon>Bacteria</taxon>
        <taxon>Candidatus Woeseibacteriota</taxon>
    </lineage>
</organism>
<dbReference type="Pfam" id="PF13456">
    <property type="entry name" value="RVT_3"/>
    <property type="match status" value="1"/>
</dbReference>
<name>A0A0G1FT22_9BACT</name>
<sequence>MRIHTDGGARGNPGPAACAFVATDENGSLIHQQGFYLGVATNNQAEYQAVIEALKWLSQQTTKDQRPIANFYLDSQLVVNQLKGLFKVKDENLKIKKFEILDLITNYKLKIKNFAYVPRSQNAAADLLVNQTLDQLL</sequence>